<evidence type="ECO:0000313" key="1">
    <source>
        <dbReference type="EMBL" id="MFD1674519.1"/>
    </source>
</evidence>
<proteinExistence type="predicted"/>
<gene>
    <name evidence="1" type="ORF">ACFSB2_07340</name>
</gene>
<dbReference type="EMBL" id="JBHUCX010000020">
    <property type="protein sequence ID" value="MFD1674519.1"/>
    <property type="molecule type" value="Genomic_DNA"/>
</dbReference>
<evidence type="ECO:0000313" key="2">
    <source>
        <dbReference type="Proteomes" id="UP001597079"/>
    </source>
</evidence>
<protein>
    <submittedName>
        <fullName evidence="1">Uncharacterized protein</fullName>
    </submittedName>
</protein>
<dbReference type="RefSeq" id="WP_377942385.1">
    <property type="nucleotide sequence ID" value="NZ_JBHUCX010000020.1"/>
</dbReference>
<keyword evidence="2" id="KW-1185">Reference proteome</keyword>
<sequence length="443" mass="49144">MSLRDIKGYDMVMAINQKTLNNQFQLMFSMNQLPTWDLNLADDGSKITAELGVPSIDLNVPVTRGAAIVIPIVSGSYTYYKIQFQNGQPVAVPAKQDLSGKSVRLVSSLKMLHKSDFHSSDFTIQQIFLDLSDPHMITNLDVELEGQALVALSTLLQQYLDNLHQQQYETFLFGSVKVPHLPDTLGPLAPTGADFSITIDASNPDNNCLNFLLLTDHHDSPNADPASGLFQYPLVSNGEAAFIVSDYKIISSFIVPTIVASMKVKDSGTNLKEENFDYAHNPCIVKLKDQFDFQGCRFTKWDIYFDNNEVRMDLEYRKSKDIGPAITITGIGNLSGFISIKVNNGELEYSSRQTDVQVSSDQGDLATRIILDILTLGFLEIGYKVVTDAVTGAISDLAKDNNLATTLNNAVHCIELPAKTLFVYDHLEMPKEQNMRLDVKITN</sequence>
<accession>A0ABW4JDQ3</accession>
<comment type="caution">
    <text evidence="1">The sequence shown here is derived from an EMBL/GenBank/DDBJ whole genome shotgun (WGS) entry which is preliminary data.</text>
</comment>
<reference evidence="2" key="1">
    <citation type="journal article" date="2019" name="Int. J. Syst. Evol. Microbiol.">
        <title>The Global Catalogue of Microorganisms (GCM) 10K type strain sequencing project: providing services to taxonomists for standard genome sequencing and annotation.</title>
        <authorList>
            <consortium name="The Broad Institute Genomics Platform"/>
            <consortium name="The Broad Institute Genome Sequencing Center for Infectious Disease"/>
            <person name="Wu L."/>
            <person name="Ma J."/>
        </authorList>
    </citation>
    <scope>NUCLEOTIDE SEQUENCE [LARGE SCALE GENOMIC DNA]</scope>
    <source>
        <strain evidence="2">CGMCC 1.12286</strain>
    </source>
</reference>
<dbReference type="Proteomes" id="UP001597079">
    <property type="component" value="Unassembled WGS sequence"/>
</dbReference>
<name>A0ABW4JDQ3_9BACL</name>
<organism evidence="1 2">
    <name type="scientific">Alicyclobacillus fodiniaquatilis</name>
    <dbReference type="NCBI Taxonomy" id="1661150"/>
    <lineage>
        <taxon>Bacteria</taxon>
        <taxon>Bacillati</taxon>
        <taxon>Bacillota</taxon>
        <taxon>Bacilli</taxon>
        <taxon>Bacillales</taxon>
        <taxon>Alicyclobacillaceae</taxon>
        <taxon>Alicyclobacillus</taxon>
    </lineage>
</organism>